<evidence type="ECO:0000313" key="11">
    <source>
        <dbReference type="Proteomes" id="UP000295718"/>
    </source>
</evidence>
<name>A0A4R1QW51_9FIRM</name>
<evidence type="ECO:0000259" key="9">
    <source>
        <dbReference type="PROSITE" id="PS50928"/>
    </source>
</evidence>
<evidence type="ECO:0000256" key="4">
    <source>
        <dbReference type="ARBA" id="ARBA00022692"/>
    </source>
</evidence>
<evidence type="ECO:0000313" key="10">
    <source>
        <dbReference type="EMBL" id="TCL56935.1"/>
    </source>
</evidence>
<dbReference type="Pfam" id="PF00528">
    <property type="entry name" value="BPD_transp_1"/>
    <property type="match status" value="1"/>
</dbReference>
<keyword evidence="11" id="KW-1185">Reference proteome</keyword>
<dbReference type="OrthoDB" id="9797852at2"/>
<dbReference type="PROSITE" id="PS50928">
    <property type="entry name" value="ABC_TM1"/>
    <property type="match status" value="1"/>
</dbReference>
<keyword evidence="3" id="KW-1003">Cell membrane</keyword>
<comment type="subcellular location">
    <subcellularLocation>
        <location evidence="1 7">Cell membrane</location>
        <topology evidence="1 7">Multi-pass membrane protein</topology>
    </subcellularLocation>
</comment>
<comment type="caution">
    <text evidence="10">The sequence shown here is derived from an EMBL/GenBank/DDBJ whole genome shotgun (WGS) entry which is preliminary data.</text>
</comment>
<feature type="transmembrane region" description="Helical" evidence="7">
    <location>
        <begin position="501"/>
        <end position="534"/>
    </location>
</feature>
<feature type="transmembrane region" description="Helical" evidence="7">
    <location>
        <begin position="412"/>
        <end position="435"/>
    </location>
</feature>
<reference evidence="10 11" key="1">
    <citation type="submission" date="2019-03" db="EMBL/GenBank/DDBJ databases">
        <title>Genomic Encyclopedia of Type Strains, Phase IV (KMG-IV): sequencing the most valuable type-strain genomes for metagenomic binning, comparative biology and taxonomic classification.</title>
        <authorList>
            <person name="Goeker M."/>
        </authorList>
    </citation>
    <scope>NUCLEOTIDE SEQUENCE [LARGE SCALE GENOMIC DNA]</scope>
    <source>
        <strain evidence="10 11">DSM 100556</strain>
    </source>
</reference>
<sequence length="588" mass="64937">MGADNNMQDKDDQIDLNQNQSDHVSTSGTLDDEQRVKVLSPGMLVAKRFFRNKLAMVGLVILVTMFLFSFVGGMLTPYGESEVFRKKDVILKDYAMMSENKDFLYTNEEGKDFPSIAGAKMILAVNNGNSTFEAKDVTYSLIKEDENLYQITQLTPVANVLTLKGKSSFTSAEEGGTVSNAVKSGYEAAVSEGADNFEADGIFYYIVKEGKQSAISIMDRTALASKKVFSAAGGAELSYDFKLNAEKAFNHQLSSFEADGNTYEMEVEESTGFISLNGEDYAIMSSYAVRPVGSEALSLQFIRAVQEAVLGDEGSVEYTGKDGSSIHYKIEMKGNEFKIRSEQKTQLNDDFASPGNTHLLGTDGHGMDVLTRLMYGGRISLMIGFVAIAIETLLGIIIGGVAGYFGKWMDTILMRIVDVVICIPAMPLYIIVGSIMDYYQIDPRVRIYLLCAILGLINWPPIARMVRGQILSFREQEFMTATEATGIRVSRRIFKHLIPNVIPNLIVIATMGLGEIIIMEATLSFLGIGVKFPYASWGNIINSVNDVFVMTNYWFVWIPAGFLILITVLGFNFVGDGLRDAFDPKMKR</sequence>
<evidence type="ECO:0000256" key="2">
    <source>
        <dbReference type="ARBA" id="ARBA00022448"/>
    </source>
</evidence>
<feature type="region of interest" description="Disordered" evidence="8">
    <location>
        <begin position="1"/>
        <end position="30"/>
    </location>
</feature>
<dbReference type="STRING" id="1469948.GCA_000732725_02877"/>
<dbReference type="CDD" id="cd06261">
    <property type="entry name" value="TM_PBP2"/>
    <property type="match status" value="1"/>
</dbReference>
<feature type="transmembrane region" description="Helical" evidence="7">
    <location>
        <begin position="54"/>
        <end position="75"/>
    </location>
</feature>
<dbReference type="GO" id="GO:0055085">
    <property type="term" value="P:transmembrane transport"/>
    <property type="evidence" value="ECO:0007669"/>
    <property type="project" value="InterPro"/>
</dbReference>
<dbReference type="RefSeq" id="WP_031391540.1">
    <property type="nucleotide sequence ID" value="NZ_JPNB01000002.1"/>
</dbReference>
<proteinExistence type="inferred from homology"/>
<dbReference type="AlphaFoldDB" id="A0A4R1QW51"/>
<feature type="compositionally biased region" description="Polar residues" evidence="8">
    <location>
        <begin position="15"/>
        <end position="29"/>
    </location>
</feature>
<dbReference type="SUPFAM" id="SSF161098">
    <property type="entry name" value="MetI-like"/>
    <property type="match status" value="1"/>
</dbReference>
<protein>
    <submittedName>
        <fullName evidence="10">Peptide/nickel transport system permease protein</fullName>
    </submittedName>
</protein>
<dbReference type="GO" id="GO:0005886">
    <property type="term" value="C:plasma membrane"/>
    <property type="evidence" value="ECO:0007669"/>
    <property type="project" value="UniProtKB-SubCell"/>
</dbReference>
<dbReference type="InterPro" id="IPR050366">
    <property type="entry name" value="BP-dependent_transpt_permease"/>
</dbReference>
<dbReference type="InterPro" id="IPR025966">
    <property type="entry name" value="OppC_N"/>
</dbReference>
<feature type="transmembrane region" description="Helical" evidence="7">
    <location>
        <begin position="447"/>
        <end position="466"/>
    </location>
</feature>
<dbReference type="Proteomes" id="UP000295718">
    <property type="component" value="Unassembled WGS sequence"/>
</dbReference>
<dbReference type="Gene3D" id="1.10.3720.10">
    <property type="entry name" value="MetI-like"/>
    <property type="match status" value="1"/>
</dbReference>
<keyword evidence="6 7" id="KW-0472">Membrane</keyword>
<evidence type="ECO:0000256" key="7">
    <source>
        <dbReference type="RuleBase" id="RU363032"/>
    </source>
</evidence>
<dbReference type="InterPro" id="IPR035906">
    <property type="entry name" value="MetI-like_sf"/>
</dbReference>
<organism evidence="10 11">
    <name type="scientific">Kineothrix alysoides</name>
    <dbReference type="NCBI Taxonomy" id="1469948"/>
    <lineage>
        <taxon>Bacteria</taxon>
        <taxon>Bacillati</taxon>
        <taxon>Bacillota</taxon>
        <taxon>Clostridia</taxon>
        <taxon>Lachnospirales</taxon>
        <taxon>Lachnospiraceae</taxon>
        <taxon>Kineothrix</taxon>
    </lineage>
</organism>
<keyword evidence="5 7" id="KW-1133">Transmembrane helix</keyword>
<evidence type="ECO:0000256" key="3">
    <source>
        <dbReference type="ARBA" id="ARBA00022475"/>
    </source>
</evidence>
<comment type="similarity">
    <text evidence="7">Belongs to the binding-protein-dependent transport system permease family.</text>
</comment>
<keyword evidence="2 7" id="KW-0813">Transport</keyword>
<dbReference type="Pfam" id="PF12911">
    <property type="entry name" value="OppC_N"/>
    <property type="match status" value="1"/>
</dbReference>
<evidence type="ECO:0000256" key="5">
    <source>
        <dbReference type="ARBA" id="ARBA00022989"/>
    </source>
</evidence>
<evidence type="ECO:0000256" key="8">
    <source>
        <dbReference type="SAM" id="MobiDB-lite"/>
    </source>
</evidence>
<dbReference type="PANTHER" id="PTHR43386:SF1">
    <property type="entry name" value="D,D-DIPEPTIDE TRANSPORT SYSTEM PERMEASE PROTEIN DDPC-RELATED"/>
    <property type="match status" value="1"/>
</dbReference>
<dbReference type="EMBL" id="SLUO01000010">
    <property type="protein sequence ID" value="TCL56935.1"/>
    <property type="molecule type" value="Genomic_DNA"/>
</dbReference>
<evidence type="ECO:0000256" key="1">
    <source>
        <dbReference type="ARBA" id="ARBA00004651"/>
    </source>
</evidence>
<dbReference type="PANTHER" id="PTHR43386">
    <property type="entry name" value="OLIGOPEPTIDE TRANSPORT SYSTEM PERMEASE PROTEIN APPC"/>
    <property type="match status" value="1"/>
</dbReference>
<evidence type="ECO:0000256" key="6">
    <source>
        <dbReference type="ARBA" id="ARBA00023136"/>
    </source>
</evidence>
<accession>A0A4R1QW51</accession>
<gene>
    <name evidence="10" type="ORF">EDD76_110108</name>
</gene>
<feature type="transmembrane region" description="Helical" evidence="7">
    <location>
        <begin position="554"/>
        <end position="578"/>
    </location>
</feature>
<feature type="transmembrane region" description="Helical" evidence="7">
    <location>
        <begin position="381"/>
        <end position="405"/>
    </location>
</feature>
<keyword evidence="4 7" id="KW-0812">Transmembrane</keyword>
<feature type="domain" description="ABC transmembrane type-1" evidence="9">
    <location>
        <begin position="377"/>
        <end position="575"/>
    </location>
</feature>
<dbReference type="InterPro" id="IPR000515">
    <property type="entry name" value="MetI-like"/>
</dbReference>